<keyword evidence="8" id="KW-1185">Reference proteome</keyword>
<dbReference type="CDD" id="cd00303">
    <property type="entry name" value="retropepsin_like"/>
    <property type="match status" value="1"/>
</dbReference>
<dbReference type="Pfam" id="PF05055">
    <property type="entry name" value="DUF677"/>
    <property type="match status" value="1"/>
</dbReference>
<evidence type="ECO:0000256" key="1">
    <source>
        <dbReference type="ARBA" id="ARBA00004370"/>
    </source>
</evidence>
<dbReference type="Proteomes" id="UP000655225">
    <property type="component" value="Unassembled WGS sequence"/>
</dbReference>
<accession>A0A835DI48</accession>
<dbReference type="GO" id="GO:0016020">
    <property type="term" value="C:membrane"/>
    <property type="evidence" value="ECO:0007669"/>
    <property type="project" value="UniProtKB-SubCell"/>
</dbReference>
<organism evidence="7 8">
    <name type="scientific">Tetracentron sinense</name>
    <name type="common">Spur-leaf</name>
    <dbReference type="NCBI Taxonomy" id="13715"/>
    <lineage>
        <taxon>Eukaryota</taxon>
        <taxon>Viridiplantae</taxon>
        <taxon>Streptophyta</taxon>
        <taxon>Embryophyta</taxon>
        <taxon>Tracheophyta</taxon>
        <taxon>Spermatophyta</taxon>
        <taxon>Magnoliopsida</taxon>
        <taxon>Trochodendrales</taxon>
        <taxon>Trochodendraceae</taxon>
        <taxon>Tetracentron</taxon>
    </lineage>
</organism>
<evidence type="ECO:0000256" key="3">
    <source>
        <dbReference type="ARBA" id="ARBA00022692"/>
    </source>
</evidence>
<sequence>MDLLLEAVNGGRSGSRNGHVRGQEEACNDNSALSTFRSWDSFIEALQIQFGSSSYDDPMETITRLRQTSTVSVYKSQFEVLSNRLRGLSESYKLSCFLSGLKDEIRLPVRMLHPNSLSSAFGLAKIQEEYVTSLCGNSRGEGNHIPFVPLSSGGSNIVVNVNKQVTEQDAVQNYRGNNFKSSFPIKRVSPLEMKERREKGLCYFCDEKWNPSHHCKKAKIYLMEGMELFDNSEYEVEELTQEVLVSGDCGDKDEETPEISLHAIVGALSPRTMRFSGLEHGCSVVILMDTGSTHNFLDPLIPKKACLKIGNDQLIEVHVANGDRMSSEGMVEGLDLKWLRTLGQESPYGRIHSSEGRDESQDVEVADICKKIQQGKLDGKGSFEGEGYVKGVEAEGRKELGVEVLHWFLENQSSILSFYHSYTVIFLNSLVSQFCCNSILGFLTNHVINTLAVGVEVRALSIGTLREVIGCLLEMNQEVVKIILESKKDIWKNQELFELVEEYFENSLQTMDFYTAMEKCLKRARDSQLIIQVALQQFAEEDKGDEVGGKKYLRTLEELKNFRASGDPFTEELFNVFQLVYKQQILMLEKLRLRKSKLDKKLKSVKG</sequence>
<dbReference type="PANTHER" id="PTHR31113">
    <property type="entry name" value="UPF0496 PROTEIN 3-RELATED"/>
    <property type="match status" value="1"/>
</dbReference>
<evidence type="ECO:0000256" key="5">
    <source>
        <dbReference type="ARBA" id="ARBA00023136"/>
    </source>
</evidence>
<evidence type="ECO:0000256" key="4">
    <source>
        <dbReference type="ARBA" id="ARBA00022989"/>
    </source>
</evidence>
<evidence type="ECO:0000313" key="7">
    <source>
        <dbReference type="EMBL" id="KAF8405168.1"/>
    </source>
</evidence>
<keyword evidence="3" id="KW-0812">Transmembrane</keyword>
<reference evidence="7 8" key="1">
    <citation type="submission" date="2020-04" db="EMBL/GenBank/DDBJ databases">
        <title>Plant Genome Project.</title>
        <authorList>
            <person name="Zhang R.-G."/>
        </authorList>
    </citation>
    <scope>NUCLEOTIDE SEQUENCE [LARGE SCALE GENOMIC DNA]</scope>
    <source>
        <strain evidence="7">YNK0</strain>
        <tissue evidence="7">Leaf</tissue>
    </source>
</reference>
<gene>
    <name evidence="7" type="ORF">HHK36_010067</name>
</gene>
<feature type="domain" description="Retrotransposon gag" evidence="6">
    <location>
        <begin position="34"/>
        <end position="102"/>
    </location>
</feature>
<evidence type="ECO:0000313" key="8">
    <source>
        <dbReference type="Proteomes" id="UP000655225"/>
    </source>
</evidence>
<dbReference type="EMBL" id="JABCRI010000006">
    <property type="protein sequence ID" value="KAF8405168.1"/>
    <property type="molecule type" value="Genomic_DNA"/>
</dbReference>
<name>A0A835DI48_TETSI</name>
<protein>
    <recommendedName>
        <fullName evidence="6">Retrotransposon gag domain-containing protein</fullName>
    </recommendedName>
</protein>
<evidence type="ECO:0000259" key="6">
    <source>
        <dbReference type="Pfam" id="PF03732"/>
    </source>
</evidence>
<dbReference type="PANTHER" id="PTHR31113:SF3">
    <property type="entry name" value="UPF0496 PROTEIN 1"/>
    <property type="match status" value="1"/>
</dbReference>
<evidence type="ECO:0000256" key="2">
    <source>
        <dbReference type="ARBA" id="ARBA00009074"/>
    </source>
</evidence>
<dbReference type="OrthoDB" id="2013610at2759"/>
<proteinExistence type="inferred from homology"/>
<dbReference type="AlphaFoldDB" id="A0A835DI48"/>
<comment type="subcellular location">
    <subcellularLocation>
        <location evidence="1">Membrane</location>
    </subcellularLocation>
</comment>
<dbReference type="InterPro" id="IPR007749">
    <property type="entry name" value="DUF677"/>
</dbReference>
<comment type="caution">
    <text evidence="7">The sequence shown here is derived from an EMBL/GenBank/DDBJ whole genome shotgun (WGS) entry which is preliminary data.</text>
</comment>
<comment type="similarity">
    <text evidence="2">Belongs to the UPF0496 family.</text>
</comment>
<dbReference type="Pfam" id="PF03732">
    <property type="entry name" value="Retrotrans_gag"/>
    <property type="match status" value="1"/>
</dbReference>
<keyword evidence="5" id="KW-0472">Membrane</keyword>
<keyword evidence="4" id="KW-1133">Transmembrane helix</keyword>
<dbReference type="InterPro" id="IPR005162">
    <property type="entry name" value="Retrotrans_gag_dom"/>
</dbReference>